<dbReference type="CDD" id="cd01396">
    <property type="entry name" value="MeCP2_MBD"/>
    <property type="match status" value="1"/>
</dbReference>
<evidence type="ECO:0000313" key="8">
    <source>
        <dbReference type="EnsemblMetazoa" id="XP_022669528"/>
    </source>
</evidence>
<dbReference type="Gene3D" id="3.30.890.10">
    <property type="entry name" value="Methyl-cpg-binding Protein 2, Chain A"/>
    <property type="match status" value="1"/>
</dbReference>
<keyword evidence="3" id="KW-0238">DNA-binding</keyword>
<dbReference type="OrthoDB" id="10072024at2759"/>
<proteinExistence type="predicted"/>
<evidence type="ECO:0000256" key="1">
    <source>
        <dbReference type="ARBA" id="ARBA00004123"/>
    </source>
</evidence>
<dbReference type="GO" id="GO:0006346">
    <property type="term" value="P:DNA methylation-dependent constitutive heterochromatin formation"/>
    <property type="evidence" value="ECO:0007669"/>
    <property type="project" value="TreeGrafter"/>
</dbReference>
<name>A0A7M7KR49_VARDE</name>
<evidence type="ECO:0000256" key="3">
    <source>
        <dbReference type="ARBA" id="ARBA00023125"/>
    </source>
</evidence>
<evidence type="ECO:0000313" key="9">
    <source>
        <dbReference type="Proteomes" id="UP000594260"/>
    </source>
</evidence>
<dbReference type="InParanoid" id="A0A7M7KR49"/>
<dbReference type="Proteomes" id="UP000594260">
    <property type="component" value="Unplaced"/>
</dbReference>
<dbReference type="AlphaFoldDB" id="A0A7M7KR49"/>
<dbReference type="PROSITE" id="PS50982">
    <property type="entry name" value="MBD"/>
    <property type="match status" value="1"/>
</dbReference>
<dbReference type="InterPro" id="IPR032343">
    <property type="entry name" value="MBD2/MBD3_p55-bd"/>
</dbReference>
<reference evidence="8" key="1">
    <citation type="submission" date="2021-01" db="UniProtKB">
        <authorList>
            <consortium name="EnsemblMetazoa"/>
        </authorList>
    </citation>
    <scope>IDENTIFICATION</scope>
</reference>
<dbReference type="EnsemblMetazoa" id="XM_022813793">
    <property type="protein sequence ID" value="XP_022669528"/>
    <property type="gene ID" value="LOC111253799"/>
</dbReference>
<accession>A0A7M7KR49</accession>
<keyword evidence="5" id="KW-0539">Nucleus</keyword>
<dbReference type="RefSeq" id="XP_022669528.1">
    <property type="nucleotide sequence ID" value="XM_022813793.1"/>
</dbReference>
<dbReference type="Pfam" id="PF01429">
    <property type="entry name" value="MBD"/>
    <property type="match status" value="1"/>
</dbReference>
<evidence type="ECO:0000256" key="6">
    <source>
        <dbReference type="SAM" id="Coils"/>
    </source>
</evidence>
<dbReference type="Pfam" id="PF14048">
    <property type="entry name" value="MBD_C"/>
    <property type="match status" value="1"/>
</dbReference>
<keyword evidence="9" id="KW-1185">Reference proteome</keyword>
<comment type="subcellular location">
    <subcellularLocation>
        <location evidence="1">Nucleus</location>
    </subcellularLocation>
</comment>
<feature type="domain" description="MBD" evidence="7">
    <location>
        <begin position="1"/>
        <end position="64"/>
    </location>
</feature>
<sequence length="265" mass="29566">MADLYLPKGWRREEQARRLGLSAGKVDVFYYGPDGQRYRSKQQLAKALGDAVDLTAFDFRSGKLSAVAARKARQHSRVTGGGNGGGPSYEYLRGLKAEACLVAPIRQTASIFKQPVTVVHNMKDYTSTKHDIKTIVSNDKPKQPPFQLFWERRLQRLGTSDRNGLAQSPLELPRGIRGISHDLSKDTLLRSVATALHVSQGPVVGQLHAKGQQDRHPAVYINPDQPLVQALIVTEEDIRKQEEQVVMARKQLQAALQELRNIVEQ</sequence>
<dbReference type="PANTHER" id="PTHR12396">
    <property type="entry name" value="METHYL-CPG BINDING PROTEIN, MBD"/>
    <property type="match status" value="1"/>
</dbReference>
<dbReference type="InterPro" id="IPR001739">
    <property type="entry name" value="Methyl_CpG_DNA-bd"/>
</dbReference>
<dbReference type="GeneID" id="111253799"/>
<dbReference type="FunCoup" id="A0A7M7KR49">
    <property type="interactions" value="696"/>
</dbReference>
<dbReference type="InterPro" id="IPR025884">
    <property type="entry name" value="MeCpG-bd_2/3_C_dom"/>
</dbReference>
<dbReference type="CTD" id="41151"/>
<dbReference type="GO" id="GO:0000122">
    <property type="term" value="P:negative regulation of transcription by RNA polymerase II"/>
    <property type="evidence" value="ECO:0007669"/>
    <property type="project" value="TreeGrafter"/>
</dbReference>
<dbReference type="GO" id="GO:0005654">
    <property type="term" value="C:nucleoplasm"/>
    <property type="evidence" value="ECO:0007669"/>
    <property type="project" value="UniProtKB-ARBA"/>
</dbReference>
<protein>
    <recommendedName>
        <fullName evidence="7">MBD domain-containing protein</fullName>
    </recommendedName>
</protein>
<organism evidence="8 9">
    <name type="scientific">Varroa destructor</name>
    <name type="common">Honeybee mite</name>
    <dbReference type="NCBI Taxonomy" id="109461"/>
    <lineage>
        <taxon>Eukaryota</taxon>
        <taxon>Metazoa</taxon>
        <taxon>Ecdysozoa</taxon>
        <taxon>Arthropoda</taxon>
        <taxon>Chelicerata</taxon>
        <taxon>Arachnida</taxon>
        <taxon>Acari</taxon>
        <taxon>Parasitiformes</taxon>
        <taxon>Mesostigmata</taxon>
        <taxon>Gamasina</taxon>
        <taxon>Dermanyssoidea</taxon>
        <taxon>Varroidae</taxon>
        <taxon>Varroa</taxon>
    </lineage>
</organism>
<keyword evidence="4" id="KW-0804">Transcription</keyword>
<keyword evidence="2" id="KW-0805">Transcription regulation</keyword>
<feature type="coiled-coil region" evidence="6">
    <location>
        <begin position="231"/>
        <end position="265"/>
    </location>
</feature>
<evidence type="ECO:0000259" key="7">
    <source>
        <dbReference type="PROSITE" id="PS50982"/>
    </source>
</evidence>
<evidence type="ECO:0000256" key="5">
    <source>
        <dbReference type="ARBA" id="ARBA00023242"/>
    </source>
</evidence>
<dbReference type="Pfam" id="PF16564">
    <property type="entry name" value="MBDa"/>
    <property type="match status" value="1"/>
</dbReference>
<dbReference type="InterPro" id="IPR016177">
    <property type="entry name" value="DNA-bd_dom_sf"/>
</dbReference>
<evidence type="ECO:0000256" key="4">
    <source>
        <dbReference type="ARBA" id="ARBA00023163"/>
    </source>
</evidence>
<dbReference type="SMART" id="SM00391">
    <property type="entry name" value="MBD"/>
    <property type="match status" value="1"/>
</dbReference>
<dbReference type="PANTHER" id="PTHR12396:SF0">
    <property type="entry name" value="METHYL-CPG BINDING DOMAIN PROTEIN-LIKE, ISOFORM C"/>
    <property type="match status" value="1"/>
</dbReference>
<dbReference type="OMA" id="GKMQIQR"/>
<dbReference type="KEGG" id="vde:111253799"/>
<evidence type="ECO:0000256" key="2">
    <source>
        <dbReference type="ARBA" id="ARBA00023015"/>
    </source>
</evidence>
<dbReference type="GO" id="GO:0008327">
    <property type="term" value="F:methyl-CpG binding"/>
    <property type="evidence" value="ECO:0007669"/>
    <property type="project" value="TreeGrafter"/>
</dbReference>
<keyword evidence="6" id="KW-0175">Coiled coil</keyword>
<dbReference type="SUPFAM" id="SSF54171">
    <property type="entry name" value="DNA-binding domain"/>
    <property type="match status" value="1"/>
</dbReference>